<gene>
    <name evidence="4" type="primary">nlhH_3</name>
    <name evidence="4" type="ORF">Pla8534_04980</name>
</gene>
<keyword evidence="1 4" id="KW-0378">Hydrolase</keyword>
<dbReference type="SUPFAM" id="SSF53474">
    <property type="entry name" value="alpha/beta-Hydrolases"/>
    <property type="match status" value="1"/>
</dbReference>
<proteinExistence type="predicted"/>
<dbReference type="InterPro" id="IPR050300">
    <property type="entry name" value="GDXG_lipolytic_enzyme"/>
</dbReference>
<dbReference type="Proteomes" id="UP000317648">
    <property type="component" value="Chromosome"/>
</dbReference>
<evidence type="ECO:0000256" key="2">
    <source>
        <dbReference type="SAM" id="SignalP"/>
    </source>
</evidence>
<reference evidence="4 5" key="1">
    <citation type="submission" date="2019-02" db="EMBL/GenBank/DDBJ databases">
        <title>Deep-cultivation of Planctomycetes and their phenomic and genomic characterization uncovers novel biology.</title>
        <authorList>
            <person name="Wiegand S."/>
            <person name="Jogler M."/>
            <person name="Boedeker C."/>
            <person name="Pinto D."/>
            <person name="Vollmers J."/>
            <person name="Rivas-Marin E."/>
            <person name="Kohn T."/>
            <person name="Peeters S.H."/>
            <person name="Heuer A."/>
            <person name="Rast P."/>
            <person name="Oberbeckmann S."/>
            <person name="Bunk B."/>
            <person name="Jeske O."/>
            <person name="Meyerdierks A."/>
            <person name="Storesund J.E."/>
            <person name="Kallscheuer N."/>
            <person name="Luecker S."/>
            <person name="Lage O.M."/>
            <person name="Pohl T."/>
            <person name="Merkel B.J."/>
            <person name="Hornburger P."/>
            <person name="Mueller R.-W."/>
            <person name="Bruemmer F."/>
            <person name="Labrenz M."/>
            <person name="Spormann A.M."/>
            <person name="Op den Camp H."/>
            <person name="Overmann J."/>
            <person name="Amann R."/>
            <person name="Jetten M.S.M."/>
            <person name="Mascher T."/>
            <person name="Medema M.H."/>
            <person name="Devos D.P."/>
            <person name="Kaster A.-K."/>
            <person name="Ovreas L."/>
            <person name="Rohde M."/>
            <person name="Galperin M.Y."/>
            <person name="Jogler C."/>
        </authorList>
    </citation>
    <scope>NUCLEOTIDE SEQUENCE [LARGE SCALE GENOMIC DNA]</scope>
    <source>
        <strain evidence="4 5">Pla85_3_4</strain>
    </source>
</reference>
<evidence type="ECO:0000256" key="1">
    <source>
        <dbReference type="ARBA" id="ARBA00022801"/>
    </source>
</evidence>
<sequence precursor="true">MFRSLSFLLPALLLGGALLAQAEEPTSANDPVLASRLKQYPQADTNQDGVLTQFEAKTFYRNVLLPKLRIQRQPTHADVSYGPHPRQVFDLYLAKSERPTPLVIYLHGGGFVGGDKRTVNGEVVDLLHAAGISVAAIHYRLVGGDVQFPAPQHDAARAVQTLRHQAEKWNLDPQRFAAYGSSAGAGISMWLGFHDDLAQPDSDDPIARQSTRLLAVGSVGGQSSYDPHVIRDWIGGRAWEHPSVLKVYGASQLSDLDDPKLQPLYDEVSAIQHVSQDDPPILMFYSEPDQPLPADARPGEGIHHPIFGHKLKAAMTRAGVEAQNYHQTNAGGPLSRLLAEFMIKNLNAPR</sequence>
<accession>A0A518DLN9</accession>
<dbReference type="Pfam" id="PF20434">
    <property type="entry name" value="BD-FAE"/>
    <property type="match status" value="1"/>
</dbReference>
<dbReference type="AlphaFoldDB" id="A0A518DLN9"/>
<keyword evidence="5" id="KW-1185">Reference proteome</keyword>
<dbReference type="RefSeq" id="WP_197442941.1">
    <property type="nucleotide sequence ID" value="NZ_CP036433.1"/>
</dbReference>
<dbReference type="InterPro" id="IPR029058">
    <property type="entry name" value="AB_hydrolase_fold"/>
</dbReference>
<dbReference type="InterPro" id="IPR049492">
    <property type="entry name" value="BD-FAE-like_dom"/>
</dbReference>
<evidence type="ECO:0000313" key="4">
    <source>
        <dbReference type="EMBL" id="QDU92749.1"/>
    </source>
</evidence>
<dbReference type="GO" id="GO:0106435">
    <property type="term" value="F:carboxylesterase activity"/>
    <property type="evidence" value="ECO:0007669"/>
    <property type="project" value="UniProtKB-EC"/>
</dbReference>
<dbReference type="Gene3D" id="3.40.50.1820">
    <property type="entry name" value="alpha/beta hydrolase"/>
    <property type="match status" value="1"/>
</dbReference>
<evidence type="ECO:0000259" key="3">
    <source>
        <dbReference type="Pfam" id="PF20434"/>
    </source>
</evidence>
<organism evidence="4 5">
    <name type="scientific">Lignipirellula cremea</name>
    <dbReference type="NCBI Taxonomy" id="2528010"/>
    <lineage>
        <taxon>Bacteria</taxon>
        <taxon>Pseudomonadati</taxon>
        <taxon>Planctomycetota</taxon>
        <taxon>Planctomycetia</taxon>
        <taxon>Pirellulales</taxon>
        <taxon>Pirellulaceae</taxon>
        <taxon>Lignipirellula</taxon>
    </lineage>
</organism>
<dbReference type="PANTHER" id="PTHR48081">
    <property type="entry name" value="AB HYDROLASE SUPERFAMILY PROTEIN C4A8.06C"/>
    <property type="match status" value="1"/>
</dbReference>
<feature type="signal peptide" evidence="2">
    <location>
        <begin position="1"/>
        <end position="22"/>
    </location>
</feature>
<feature type="chain" id="PRO_5021931817" evidence="2">
    <location>
        <begin position="23"/>
        <end position="350"/>
    </location>
</feature>
<dbReference type="EC" id="3.1.1.1" evidence="4"/>
<dbReference type="EMBL" id="CP036433">
    <property type="protein sequence ID" value="QDU92749.1"/>
    <property type="molecule type" value="Genomic_DNA"/>
</dbReference>
<name>A0A518DLN9_9BACT</name>
<feature type="domain" description="BD-FAE-like" evidence="3">
    <location>
        <begin position="90"/>
        <end position="294"/>
    </location>
</feature>
<evidence type="ECO:0000313" key="5">
    <source>
        <dbReference type="Proteomes" id="UP000317648"/>
    </source>
</evidence>
<keyword evidence="2" id="KW-0732">Signal</keyword>
<dbReference type="KEGG" id="lcre:Pla8534_04980"/>
<protein>
    <submittedName>
        <fullName evidence="4">Carboxylesterase NlhH</fullName>
        <ecNumber evidence="4">3.1.1.1</ecNumber>
    </submittedName>
</protein>